<feature type="domain" description="RRM" evidence="4">
    <location>
        <begin position="71"/>
        <end position="149"/>
    </location>
</feature>
<dbReference type="SMART" id="SM00360">
    <property type="entry name" value="RRM"/>
    <property type="match status" value="1"/>
</dbReference>
<dbReference type="Pfam" id="PF00076">
    <property type="entry name" value="RRM_1"/>
    <property type="match status" value="1"/>
</dbReference>
<dbReference type="GeneID" id="54487482"/>
<dbReference type="RefSeq" id="XP_033604208.1">
    <property type="nucleotide sequence ID" value="XM_033746428.1"/>
</dbReference>
<dbReference type="InterPro" id="IPR035979">
    <property type="entry name" value="RBD_domain_sf"/>
</dbReference>
<sequence length="247" mass="25728">MTGKLDKSLDDILKGARSQTKGRATRRGPRGTAKTNGTVTAPVGGVKKTTKAVKPVGSRAVPTGPHRSVESKIIVSNLPPDVTEAMMKEYFGKTISPVKKVLMSYGPDGKSRGICTVIFRDSHAAAQAAEEMNGVKVDQSPMKVELVLGPHDAPAIPQAKNLKDRITKPKPTKAQPKPANAAKPATGKAGKAKRGGPRGKPKKTQEELDADMADYFVGGAGDTTVPNGGSAQPATNGGDVGMVDDIQ</sequence>
<dbReference type="GO" id="GO:0003729">
    <property type="term" value="F:mRNA binding"/>
    <property type="evidence" value="ECO:0007669"/>
    <property type="project" value="TreeGrafter"/>
</dbReference>
<feature type="compositionally biased region" description="Low complexity" evidence="3">
    <location>
        <begin position="172"/>
        <end position="189"/>
    </location>
</feature>
<protein>
    <recommendedName>
        <fullName evidence="4">RRM domain-containing protein</fullName>
    </recommendedName>
</protein>
<reference evidence="5" key="1">
    <citation type="journal article" date="2020" name="Stud. Mycol.">
        <title>101 Dothideomycetes genomes: a test case for predicting lifestyles and emergence of pathogens.</title>
        <authorList>
            <person name="Haridas S."/>
            <person name="Albert R."/>
            <person name="Binder M."/>
            <person name="Bloem J."/>
            <person name="Labutti K."/>
            <person name="Salamov A."/>
            <person name="Andreopoulos B."/>
            <person name="Baker S."/>
            <person name="Barry K."/>
            <person name="Bills G."/>
            <person name="Bluhm B."/>
            <person name="Cannon C."/>
            <person name="Castanera R."/>
            <person name="Culley D."/>
            <person name="Daum C."/>
            <person name="Ezra D."/>
            <person name="Gonzalez J."/>
            <person name="Henrissat B."/>
            <person name="Kuo A."/>
            <person name="Liang C."/>
            <person name="Lipzen A."/>
            <person name="Lutzoni F."/>
            <person name="Magnuson J."/>
            <person name="Mondo S."/>
            <person name="Nolan M."/>
            <person name="Ohm R."/>
            <person name="Pangilinan J."/>
            <person name="Park H.-J."/>
            <person name="Ramirez L."/>
            <person name="Alfaro M."/>
            <person name="Sun H."/>
            <person name="Tritt A."/>
            <person name="Yoshinaga Y."/>
            <person name="Zwiers L.-H."/>
            <person name="Turgeon B."/>
            <person name="Goodwin S."/>
            <person name="Spatafora J."/>
            <person name="Crous P."/>
            <person name="Grigoriev I."/>
        </authorList>
    </citation>
    <scope>NUCLEOTIDE SEQUENCE</scope>
    <source>
        <strain evidence="5">CBS 121739</strain>
    </source>
</reference>
<dbReference type="PANTHER" id="PTHR19965">
    <property type="entry name" value="RNA AND EXPORT FACTOR BINDING PROTEIN"/>
    <property type="match status" value="1"/>
</dbReference>
<proteinExistence type="predicted"/>
<dbReference type="AlphaFoldDB" id="A0A6A6WJ45"/>
<name>A0A6A6WJ45_9PEZI</name>
<accession>A0A6A6WJ45</accession>
<evidence type="ECO:0000256" key="1">
    <source>
        <dbReference type="ARBA" id="ARBA00022884"/>
    </source>
</evidence>
<feature type="compositionally biased region" description="Basic residues" evidence="3">
    <location>
        <begin position="190"/>
        <end position="202"/>
    </location>
</feature>
<keyword evidence="1 2" id="KW-0694">RNA-binding</keyword>
<dbReference type="PANTHER" id="PTHR19965:SF35">
    <property type="entry name" value="RNA ANNEALING PROTEIN YRA1"/>
    <property type="match status" value="1"/>
</dbReference>
<organism evidence="5 6">
    <name type="scientific">Pseudovirgaria hyperparasitica</name>
    <dbReference type="NCBI Taxonomy" id="470096"/>
    <lineage>
        <taxon>Eukaryota</taxon>
        <taxon>Fungi</taxon>
        <taxon>Dikarya</taxon>
        <taxon>Ascomycota</taxon>
        <taxon>Pezizomycotina</taxon>
        <taxon>Dothideomycetes</taxon>
        <taxon>Dothideomycetes incertae sedis</taxon>
        <taxon>Acrospermales</taxon>
        <taxon>Acrospermaceae</taxon>
        <taxon>Pseudovirgaria</taxon>
    </lineage>
</organism>
<evidence type="ECO:0000259" key="4">
    <source>
        <dbReference type="PROSITE" id="PS50102"/>
    </source>
</evidence>
<dbReference type="PROSITE" id="PS50102">
    <property type="entry name" value="RRM"/>
    <property type="match status" value="1"/>
</dbReference>
<feature type="region of interest" description="Disordered" evidence="3">
    <location>
        <begin position="153"/>
        <end position="247"/>
    </location>
</feature>
<dbReference type="InterPro" id="IPR000504">
    <property type="entry name" value="RRM_dom"/>
</dbReference>
<dbReference type="GO" id="GO:0005634">
    <property type="term" value="C:nucleus"/>
    <property type="evidence" value="ECO:0007669"/>
    <property type="project" value="TreeGrafter"/>
</dbReference>
<keyword evidence="6" id="KW-1185">Reference proteome</keyword>
<evidence type="ECO:0000256" key="2">
    <source>
        <dbReference type="PROSITE-ProRule" id="PRU00176"/>
    </source>
</evidence>
<dbReference type="Proteomes" id="UP000799437">
    <property type="component" value="Unassembled WGS sequence"/>
</dbReference>
<feature type="region of interest" description="Disordered" evidence="3">
    <location>
        <begin position="1"/>
        <end position="43"/>
    </location>
</feature>
<evidence type="ECO:0000313" key="6">
    <source>
        <dbReference type="Proteomes" id="UP000799437"/>
    </source>
</evidence>
<dbReference type="Gene3D" id="3.30.70.330">
    <property type="match status" value="1"/>
</dbReference>
<dbReference type="EMBL" id="ML996566">
    <property type="protein sequence ID" value="KAF2761757.1"/>
    <property type="molecule type" value="Genomic_DNA"/>
</dbReference>
<feature type="compositionally biased region" description="Basic and acidic residues" evidence="3">
    <location>
        <begin position="1"/>
        <end position="14"/>
    </location>
</feature>
<evidence type="ECO:0000313" key="5">
    <source>
        <dbReference type="EMBL" id="KAF2761757.1"/>
    </source>
</evidence>
<dbReference type="InterPro" id="IPR051229">
    <property type="entry name" value="ALYREF_mRNA_export"/>
</dbReference>
<dbReference type="OrthoDB" id="346839at2759"/>
<dbReference type="SUPFAM" id="SSF54928">
    <property type="entry name" value="RNA-binding domain, RBD"/>
    <property type="match status" value="1"/>
</dbReference>
<gene>
    <name evidence="5" type="ORF">EJ05DRAFT_496656</name>
</gene>
<dbReference type="InterPro" id="IPR012677">
    <property type="entry name" value="Nucleotide-bd_a/b_plait_sf"/>
</dbReference>
<evidence type="ECO:0000256" key="3">
    <source>
        <dbReference type="SAM" id="MobiDB-lite"/>
    </source>
</evidence>
<feature type="compositionally biased region" description="Polar residues" evidence="3">
    <location>
        <begin position="224"/>
        <end position="235"/>
    </location>
</feature>